<evidence type="ECO:0000313" key="7">
    <source>
        <dbReference type="Proteomes" id="UP000588017"/>
    </source>
</evidence>
<accession>A0A841K263</accession>
<evidence type="ECO:0000256" key="3">
    <source>
        <dbReference type="ARBA" id="ARBA00022741"/>
    </source>
</evidence>
<organism evidence="6 7">
    <name type="scientific">Chelatococcus composti</name>
    <dbReference type="NCBI Taxonomy" id="1743235"/>
    <lineage>
        <taxon>Bacteria</taxon>
        <taxon>Pseudomonadati</taxon>
        <taxon>Pseudomonadota</taxon>
        <taxon>Alphaproteobacteria</taxon>
        <taxon>Hyphomicrobiales</taxon>
        <taxon>Chelatococcaceae</taxon>
        <taxon>Chelatococcus</taxon>
    </lineage>
</organism>
<dbReference type="InterPro" id="IPR027417">
    <property type="entry name" value="P-loop_NTPase"/>
</dbReference>
<feature type="domain" description="ABC transporter" evidence="5">
    <location>
        <begin position="10"/>
        <end position="239"/>
    </location>
</feature>
<dbReference type="Gene3D" id="3.40.50.300">
    <property type="entry name" value="P-loop containing nucleotide triphosphate hydrolases"/>
    <property type="match status" value="1"/>
</dbReference>
<evidence type="ECO:0000256" key="2">
    <source>
        <dbReference type="ARBA" id="ARBA00022448"/>
    </source>
</evidence>
<comment type="similarity">
    <text evidence="1">Belongs to the ABC transporter superfamily.</text>
</comment>
<sequence>MHARATILPLTLDRVTYAHGSTVLIDGISTVIGASSRTIILGPNGAGKSLLLRLCHGLIAPTAGAVRWAGADTLGRSDVARRQAMVFQRPVLLRRSALANITYALSLQGRLGRAERLARAHEALAGVGLAHVAQRPAHVLSGGEQQRLAIARAAALKPDVLFLDEPTASLDPGACRAIEDAIRAIDAAGTKIIMTTHDLGQARRLADEVLFLCHGRLLEHTPADEFFESPRTPQAAAFLRGDIVG</sequence>
<evidence type="ECO:0000313" key="6">
    <source>
        <dbReference type="EMBL" id="MBB6166425.1"/>
    </source>
</evidence>
<evidence type="ECO:0000256" key="1">
    <source>
        <dbReference type="ARBA" id="ARBA00005417"/>
    </source>
</evidence>
<dbReference type="PROSITE" id="PS50893">
    <property type="entry name" value="ABC_TRANSPORTER_2"/>
    <property type="match status" value="1"/>
</dbReference>
<name>A0A841K263_9HYPH</name>
<protein>
    <submittedName>
        <fullName evidence="6">Tungstate transport system ATP-binding protein</fullName>
    </submittedName>
</protein>
<keyword evidence="4 6" id="KW-0067">ATP-binding</keyword>
<dbReference type="PANTHER" id="PTHR43166:SF4">
    <property type="entry name" value="PHOSPHONATES IMPORT ATP-BINDING PROTEIN PHNC"/>
    <property type="match status" value="1"/>
</dbReference>
<reference evidence="6 7" key="1">
    <citation type="submission" date="2020-08" db="EMBL/GenBank/DDBJ databases">
        <title>Genomic Encyclopedia of Type Strains, Phase IV (KMG-IV): sequencing the most valuable type-strain genomes for metagenomic binning, comparative biology and taxonomic classification.</title>
        <authorList>
            <person name="Goeker M."/>
        </authorList>
    </citation>
    <scope>NUCLEOTIDE SEQUENCE [LARGE SCALE GENOMIC DNA]</scope>
    <source>
        <strain evidence="6 7">DSM 101465</strain>
    </source>
</reference>
<dbReference type="Proteomes" id="UP000588017">
    <property type="component" value="Unassembled WGS sequence"/>
</dbReference>
<dbReference type="PANTHER" id="PTHR43166">
    <property type="entry name" value="AMINO ACID IMPORT ATP-BINDING PROTEIN"/>
    <property type="match status" value="1"/>
</dbReference>
<dbReference type="RefSeq" id="WP_183331066.1">
    <property type="nucleotide sequence ID" value="NZ_BMHX01000001.1"/>
</dbReference>
<dbReference type="EMBL" id="JACHEH010000001">
    <property type="protein sequence ID" value="MBB6166425.1"/>
    <property type="molecule type" value="Genomic_DNA"/>
</dbReference>
<comment type="caution">
    <text evidence="6">The sequence shown here is derived from an EMBL/GenBank/DDBJ whole genome shotgun (WGS) entry which is preliminary data.</text>
</comment>
<dbReference type="InterPro" id="IPR017871">
    <property type="entry name" value="ABC_transporter-like_CS"/>
</dbReference>
<dbReference type="GO" id="GO:0016887">
    <property type="term" value="F:ATP hydrolysis activity"/>
    <property type="evidence" value="ECO:0007669"/>
    <property type="project" value="InterPro"/>
</dbReference>
<dbReference type="PROSITE" id="PS00211">
    <property type="entry name" value="ABC_TRANSPORTER_1"/>
    <property type="match status" value="1"/>
</dbReference>
<dbReference type="InterPro" id="IPR003439">
    <property type="entry name" value="ABC_transporter-like_ATP-bd"/>
</dbReference>
<dbReference type="SUPFAM" id="SSF52540">
    <property type="entry name" value="P-loop containing nucleoside triphosphate hydrolases"/>
    <property type="match status" value="1"/>
</dbReference>
<dbReference type="AlphaFoldDB" id="A0A841K263"/>
<gene>
    <name evidence="6" type="ORF">HNQ73_000033</name>
</gene>
<dbReference type="InterPro" id="IPR003593">
    <property type="entry name" value="AAA+_ATPase"/>
</dbReference>
<dbReference type="GO" id="GO:0005524">
    <property type="term" value="F:ATP binding"/>
    <property type="evidence" value="ECO:0007669"/>
    <property type="project" value="UniProtKB-KW"/>
</dbReference>
<proteinExistence type="inferred from homology"/>
<dbReference type="Pfam" id="PF00005">
    <property type="entry name" value="ABC_tran"/>
    <property type="match status" value="1"/>
</dbReference>
<keyword evidence="7" id="KW-1185">Reference proteome</keyword>
<evidence type="ECO:0000256" key="4">
    <source>
        <dbReference type="ARBA" id="ARBA00022840"/>
    </source>
</evidence>
<keyword evidence="2" id="KW-0813">Transport</keyword>
<evidence type="ECO:0000259" key="5">
    <source>
        <dbReference type="PROSITE" id="PS50893"/>
    </source>
</evidence>
<dbReference type="InterPro" id="IPR050086">
    <property type="entry name" value="MetN_ABC_transporter-like"/>
</dbReference>
<keyword evidence="3" id="KW-0547">Nucleotide-binding</keyword>
<dbReference type="SMART" id="SM00382">
    <property type="entry name" value="AAA"/>
    <property type="match status" value="1"/>
</dbReference>